<dbReference type="PANTHER" id="PTHR34135">
    <property type="entry name" value="LYSOZYME"/>
    <property type="match status" value="1"/>
</dbReference>
<protein>
    <recommendedName>
        <fullName evidence="4">Lysozyme</fullName>
        <ecNumber evidence="4">3.2.1.17</ecNumber>
    </recommendedName>
</protein>
<dbReference type="SUPFAM" id="SSF51445">
    <property type="entry name" value="(Trans)glycosidases"/>
    <property type="match status" value="1"/>
</dbReference>
<dbReference type="EC" id="3.2.1.17" evidence="4"/>
<evidence type="ECO:0000256" key="4">
    <source>
        <dbReference type="RuleBase" id="RU361176"/>
    </source>
</evidence>
<dbReference type="CDD" id="cd06412">
    <property type="entry name" value="GH25_CH-type"/>
    <property type="match status" value="1"/>
</dbReference>
<evidence type="ECO:0000256" key="2">
    <source>
        <dbReference type="ARBA" id="ARBA00022801"/>
    </source>
</evidence>
<evidence type="ECO:0000256" key="6">
    <source>
        <dbReference type="SAM" id="SignalP"/>
    </source>
</evidence>
<name>A0ABP3KQX3_9ACTN</name>
<evidence type="ECO:0000256" key="1">
    <source>
        <dbReference type="ARBA" id="ARBA00010646"/>
    </source>
</evidence>
<keyword evidence="2 4" id="KW-0378">Hydrolase</keyword>
<dbReference type="EMBL" id="BAAABY010000044">
    <property type="protein sequence ID" value="GAA0485346.1"/>
    <property type="molecule type" value="Genomic_DNA"/>
</dbReference>
<evidence type="ECO:0000313" key="7">
    <source>
        <dbReference type="EMBL" id="GAA0485346.1"/>
    </source>
</evidence>
<evidence type="ECO:0000256" key="5">
    <source>
        <dbReference type="SAM" id="MobiDB-lite"/>
    </source>
</evidence>
<dbReference type="PROSITE" id="PS51904">
    <property type="entry name" value="GLYCOSYL_HYDROL_F25_2"/>
    <property type="match status" value="1"/>
</dbReference>
<dbReference type="Pfam" id="PF01183">
    <property type="entry name" value="Glyco_hydro_25"/>
    <property type="match status" value="1"/>
</dbReference>
<organism evidence="7 8">
    <name type="scientific">Streptomyces olivaceiscleroticus</name>
    <dbReference type="NCBI Taxonomy" id="68245"/>
    <lineage>
        <taxon>Bacteria</taxon>
        <taxon>Bacillati</taxon>
        <taxon>Actinomycetota</taxon>
        <taxon>Actinomycetes</taxon>
        <taxon>Kitasatosporales</taxon>
        <taxon>Streptomycetaceae</taxon>
        <taxon>Streptomyces</taxon>
    </lineage>
</organism>
<sequence length="273" mass="28760">MRIRRCSTLLSTLGAALAVTVPASAASVPTDGSPLSGLSGADHRAGSTLRSHEGGAAPGTAPQPFAGVAGMDVSSHQGNVNWAAAWRAGARFAIVKATEGTGYRNPKFGQQYGGSYNVGMVRGAYHFAIPSSSSGKAQADYFVDNGGGWKADGRTLPPTLDIEYNPYGSVCFGLSQAAMARWIHDFSATVHKRTGRHPMIYTATNWWKRCVGGNASFGMNHPLWIARYASAPGPLPAGWSAHTIWQYADSGRFPGDQNVFNGSAAQLRKLATG</sequence>
<dbReference type="PANTHER" id="PTHR34135:SF2">
    <property type="entry name" value="LYSOZYME"/>
    <property type="match status" value="1"/>
</dbReference>
<comment type="catalytic activity">
    <reaction evidence="4">
        <text>Hydrolysis of (1-&gt;4)-beta-linkages between N-acetylmuramic acid and N-acetyl-D-glucosamine residues in a peptidoglycan and between N-acetyl-D-glucosamine residues in chitodextrins.</text>
        <dbReference type="EC" id="3.2.1.17"/>
    </reaction>
</comment>
<accession>A0ABP3KQX3</accession>
<dbReference type="Gene3D" id="3.20.20.80">
    <property type="entry name" value="Glycosidases"/>
    <property type="match status" value="1"/>
</dbReference>
<dbReference type="Proteomes" id="UP001500909">
    <property type="component" value="Unassembled WGS sequence"/>
</dbReference>
<feature type="signal peptide" evidence="6">
    <location>
        <begin position="1"/>
        <end position="25"/>
    </location>
</feature>
<feature type="chain" id="PRO_5046264619" description="Lysozyme" evidence="6">
    <location>
        <begin position="26"/>
        <end position="273"/>
    </location>
</feature>
<dbReference type="InterPro" id="IPR018077">
    <property type="entry name" value="Glyco_hydro_fam25_subgr"/>
</dbReference>
<dbReference type="InterPro" id="IPR002053">
    <property type="entry name" value="Glyco_hydro_25"/>
</dbReference>
<keyword evidence="3 4" id="KW-0326">Glycosidase</keyword>
<feature type="region of interest" description="Disordered" evidence="5">
    <location>
        <begin position="26"/>
        <end position="63"/>
    </location>
</feature>
<gene>
    <name evidence="7" type="ORF">GCM10010361_57720</name>
</gene>
<evidence type="ECO:0000256" key="3">
    <source>
        <dbReference type="ARBA" id="ARBA00023295"/>
    </source>
</evidence>
<dbReference type="InterPro" id="IPR017853">
    <property type="entry name" value="GH"/>
</dbReference>
<dbReference type="SMART" id="SM00641">
    <property type="entry name" value="Glyco_25"/>
    <property type="match status" value="1"/>
</dbReference>
<keyword evidence="8" id="KW-1185">Reference proteome</keyword>
<reference evidence="8" key="1">
    <citation type="journal article" date="2019" name="Int. J. Syst. Evol. Microbiol.">
        <title>The Global Catalogue of Microorganisms (GCM) 10K type strain sequencing project: providing services to taxonomists for standard genome sequencing and annotation.</title>
        <authorList>
            <consortium name="The Broad Institute Genomics Platform"/>
            <consortium name="The Broad Institute Genome Sequencing Center for Infectious Disease"/>
            <person name="Wu L."/>
            <person name="Ma J."/>
        </authorList>
    </citation>
    <scope>NUCLEOTIDE SEQUENCE [LARGE SCALE GENOMIC DNA]</scope>
    <source>
        <strain evidence="8">JCM 4805</strain>
    </source>
</reference>
<feature type="compositionally biased region" description="Basic and acidic residues" evidence="5">
    <location>
        <begin position="41"/>
        <end position="53"/>
    </location>
</feature>
<dbReference type="PROSITE" id="PS00953">
    <property type="entry name" value="GLYCOSYL_HYDROL_F25_1"/>
    <property type="match status" value="1"/>
</dbReference>
<comment type="caution">
    <text evidence="7">The sequence shown here is derived from an EMBL/GenBank/DDBJ whole genome shotgun (WGS) entry which is preliminary data.</text>
</comment>
<evidence type="ECO:0000313" key="8">
    <source>
        <dbReference type="Proteomes" id="UP001500909"/>
    </source>
</evidence>
<dbReference type="RefSeq" id="WP_346098261.1">
    <property type="nucleotide sequence ID" value="NZ_BAAABY010000044.1"/>
</dbReference>
<keyword evidence="6" id="KW-0732">Signal</keyword>
<proteinExistence type="inferred from homology"/>
<comment type="similarity">
    <text evidence="1 4">Belongs to the glycosyl hydrolase 25 family.</text>
</comment>
<dbReference type="InterPro" id="IPR008270">
    <property type="entry name" value="Glyco_hydro_25_AS"/>
</dbReference>